<dbReference type="Pfam" id="PF22819">
    <property type="entry name" value="TcaA_5th"/>
    <property type="match status" value="1"/>
</dbReference>
<keyword evidence="2" id="KW-0863">Zinc-finger</keyword>
<evidence type="ECO:0000256" key="6">
    <source>
        <dbReference type="SAM" id="Phobius"/>
    </source>
</evidence>
<keyword evidence="3" id="KW-0862">Zinc</keyword>
<dbReference type="PANTHER" id="PTHR40038">
    <property type="entry name" value="MEMBRANE-ASSOCIATED PROTEIN TCAA"/>
    <property type="match status" value="1"/>
</dbReference>
<feature type="domain" description="TcaA protein NTF2-like" evidence="8">
    <location>
        <begin position="337"/>
        <end position="438"/>
    </location>
</feature>
<dbReference type="InterPro" id="IPR023599">
    <property type="entry name" value="Mem_prot_TcaA"/>
</dbReference>
<keyword evidence="5" id="KW-1003">Cell membrane</keyword>
<keyword evidence="4" id="KW-0046">Antibiotic resistance</keyword>
<organism evidence="9">
    <name type="scientific">Staphylococcus pseudintermedius</name>
    <dbReference type="NCBI Taxonomy" id="283734"/>
    <lineage>
        <taxon>Bacteria</taxon>
        <taxon>Bacillati</taxon>
        <taxon>Bacillota</taxon>
        <taxon>Bacilli</taxon>
        <taxon>Bacillales</taxon>
        <taxon>Staphylococcaceae</taxon>
        <taxon>Staphylococcus</taxon>
        <taxon>Staphylococcus intermedius group</taxon>
    </lineage>
</organism>
<sequence length="441" mass="51317">MSNDEENLNRTDDNQEDKSKKKKTIIIVSILVVILVLLGLIIYYFVNQKDAKGQIDDFKAAVEDRNYSEISKLLSTNSQKISETDAKHFVDYINTDNNKRNFEQDIKQTKENLDKGLHDSEIGEIKDKNDRPFIKIVKNGKQFFFIDKIAFEPQLYDVYVKEGNNTASYRFQNNNNKEQQVIANKNKTTKLGSFFVGDYRIDATKDFEEDESIIEGSVDGSLDINTDDLGDNKRIIAKDDFEQAWFKVNLKNNEKLDKVKKIYIDNQEADYQKGEIYGKFPAESPIKVHAIGNIEDDEVKTKPVEVEANTNNKPQSIDLIFNQKTIDDHIKKNKKIEDKAKSYMSDYTENLNKAYKTSSFRYVKKYFEKDSELANHIKEQVESKKKSKYSDLNISKSKKDGNQVELILSKKNEDKVKIQSRYILKYDKDKDDFIIKEYTDI</sequence>
<dbReference type="GO" id="GO:0046677">
    <property type="term" value="P:response to antibiotic"/>
    <property type="evidence" value="ECO:0007669"/>
    <property type="project" value="InterPro"/>
</dbReference>
<dbReference type="InterPro" id="IPR054528">
    <property type="entry name" value="TcaA_5th"/>
</dbReference>
<feature type="domain" description="TcaA second" evidence="7">
    <location>
        <begin position="54"/>
        <end position="151"/>
    </location>
</feature>
<dbReference type="GO" id="GO:0005886">
    <property type="term" value="C:plasma membrane"/>
    <property type="evidence" value="ECO:0007669"/>
    <property type="project" value="UniProtKB-SubCell"/>
</dbReference>
<dbReference type="PIRSF" id="PIRSF032522">
    <property type="entry name" value="TcaA"/>
    <property type="match status" value="1"/>
</dbReference>
<evidence type="ECO:0000313" key="9">
    <source>
        <dbReference type="EMBL" id="CRL92636.1"/>
    </source>
</evidence>
<reference evidence="9" key="1">
    <citation type="journal article" date="2015" name="Antimicrob. Agents Chemother.">
        <title>Characterization of a Novel Composite Staphylococcal Cassette Chromosome mec in Methicillin-Resistant Staphylococcus pseudintermedius from Thailand.</title>
        <authorList>
            <person name="Chanchaithong P."/>
            <person name="Prapasarakul N."/>
            <person name="Perreten V."/>
            <person name="Schwendener S."/>
        </authorList>
    </citation>
    <scope>NUCLEOTIDE SEQUENCE</scope>
    <source>
        <strain evidence="9">AI16</strain>
    </source>
</reference>
<evidence type="ECO:0000256" key="3">
    <source>
        <dbReference type="ARBA" id="ARBA00022833"/>
    </source>
</evidence>
<dbReference type="EMBL" id="LN864705">
    <property type="protein sequence ID" value="CRL92636.1"/>
    <property type="molecule type" value="Genomic_DNA"/>
</dbReference>
<keyword evidence="5 6" id="KW-0472">Membrane</keyword>
<evidence type="ECO:0000256" key="2">
    <source>
        <dbReference type="ARBA" id="ARBA00022771"/>
    </source>
</evidence>
<dbReference type="Pfam" id="PF22813">
    <property type="entry name" value="TcaA_2nd"/>
    <property type="match status" value="1"/>
</dbReference>
<keyword evidence="6" id="KW-0812">Transmembrane</keyword>
<feature type="transmembrane region" description="Helical" evidence="6">
    <location>
        <begin position="25"/>
        <end position="46"/>
    </location>
</feature>
<evidence type="ECO:0000259" key="8">
    <source>
        <dbReference type="Pfam" id="PF22819"/>
    </source>
</evidence>
<keyword evidence="6" id="KW-1133">Transmembrane helix</keyword>
<dbReference type="RefSeq" id="WP_140239110.1">
    <property type="nucleotide sequence ID" value="NZ_CP031603.1"/>
</dbReference>
<keyword evidence="1" id="KW-0479">Metal-binding</keyword>
<evidence type="ECO:0000256" key="5">
    <source>
        <dbReference type="PIRNR" id="PIRNR032522"/>
    </source>
</evidence>
<dbReference type="AlphaFoldDB" id="A0A0S4I3P0"/>
<accession>A0A0S4I3P0</accession>
<comment type="similarity">
    <text evidence="5">Belongs to the tcaA family.</text>
</comment>
<dbReference type="InterPro" id="IPR054529">
    <property type="entry name" value="TcaA_2nd"/>
</dbReference>
<dbReference type="PANTHER" id="PTHR40038:SF1">
    <property type="entry name" value="MEMBRANE-ASSOCIATED PROTEIN TCAA"/>
    <property type="match status" value="1"/>
</dbReference>
<proteinExistence type="inferred from homology"/>
<protein>
    <recommendedName>
        <fullName evidence="5">Membrane-associated protein</fullName>
    </recommendedName>
</protein>
<evidence type="ECO:0000259" key="7">
    <source>
        <dbReference type="Pfam" id="PF22813"/>
    </source>
</evidence>
<evidence type="ECO:0000256" key="1">
    <source>
        <dbReference type="ARBA" id="ARBA00022723"/>
    </source>
</evidence>
<evidence type="ECO:0000256" key="4">
    <source>
        <dbReference type="ARBA" id="ARBA00023251"/>
    </source>
</evidence>
<comment type="subcellular location">
    <subcellularLocation>
        <location evidence="5">Cell membrane</location>
        <topology evidence="5">Single-pass membrane protein</topology>
    </subcellularLocation>
</comment>
<name>A0A0S4I3P0_STAPS</name>